<feature type="transmembrane region" description="Helical" evidence="2">
    <location>
        <begin position="69"/>
        <end position="87"/>
    </location>
</feature>
<keyword evidence="2" id="KW-0472">Membrane</keyword>
<protein>
    <submittedName>
        <fullName evidence="3">Uncharacterized protein</fullName>
    </submittedName>
</protein>
<dbReference type="PATRIC" id="fig|61435.13.peg.1057"/>
<evidence type="ECO:0000256" key="1">
    <source>
        <dbReference type="SAM" id="MobiDB-lite"/>
    </source>
</evidence>
<evidence type="ECO:0000313" key="3">
    <source>
        <dbReference type="EMBL" id="AMU86867.1"/>
    </source>
</evidence>
<feature type="region of interest" description="Disordered" evidence="1">
    <location>
        <begin position="1"/>
        <end position="50"/>
    </location>
</feature>
<reference evidence="3 4" key="1">
    <citation type="submission" date="2015-03" db="EMBL/GenBank/DDBJ databases">
        <title>Genomic characterization of Dehalococcoides mccartyi strain 11a5, an unusal plasmid-containing chloroethene dechlorinator.</title>
        <authorList>
            <person name="Zhao S."/>
            <person name="Ding C."/>
            <person name="He J."/>
        </authorList>
    </citation>
    <scope>NUCLEOTIDE SEQUENCE [LARGE SCALE GENOMIC DNA]</scope>
    <source>
        <strain evidence="3 4">11a5</strain>
    </source>
</reference>
<dbReference type="EMBL" id="CP011127">
    <property type="protein sequence ID" value="AMU86867.1"/>
    <property type="molecule type" value="Genomic_DNA"/>
</dbReference>
<sequence length="88" mass="9351">MSKKRGVGKLAYQDKKGKTTQQQPSKETPKAEASVINKSESASVPPVAQTAKRNVPVLKPPEIGSELKLMGILMVIIAAALVVLSQVI</sequence>
<keyword evidence="2" id="KW-0812">Transmembrane</keyword>
<dbReference type="Proteomes" id="UP000076394">
    <property type="component" value="Chromosome"/>
</dbReference>
<evidence type="ECO:0000313" key="4">
    <source>
        <dbReference type="Proteomes" id="UP000076394"/>
    </source>
</evidence>
<proteinExistence type="predicted"/>
<gene>
    <name evidence="3" type="ORF">Dm11a5_1041</name>
</gene>
<dbReference type="AlphaFoldDB" id="A0A142VC03"/>
<name>A0A142VC03_9CHLR</name>
<keyword evidence="2" id="KW-1133">Transmembrane helix</keyword>
<dbReference type="RefSeq" id="WP_011309577.1">
    <property type="nucleotide sequence ID" value="NZ_AP024514.1"/>
</dbReference>
<evidence type="ECO:0000256" key="2">
    <source>
        <dbReference type="SAM" id="Phobius"/>
    </source>
</evidence>
<dbReference type="OrthoDB" id="166796at2"/>
<organism evidence="3 4">
    <name type="scientific">Dehalococcoides mccartyi</name>
    <dbReference type="NCBI Taxonomy" id="61435"/>
    <lineage>
        <taxon>Bacteria</taxon>
        <taxon>Bacillati</taxon>
        <taxon>Chloroflexota</taxon>
        <taxon>Dehalococcoidia</taxon>
        <taxon>Dehalococcoidales</taxon>
        <taxon>Dehalococcoidaceae</taxon>
        <taxon>Dehalococcoides</taxon>
    </lineage>
</organism>
<accession>A0A142VC03</accession>